<comment type="function">
    <text evidence="8">Acts as a ribosome collision sensor, splitting the ribosome into its 2 subunits. Detects stalled/collided 70S ribosomes which it binds and splits by an ATP-hydrolysis driven conformational change. Acts upstream of the ribosome quality control system (RQC), a ribosome-associated complex that mediates the extraction of incompletely synthesized nascent chains from stalled ribosomes and their subsequent degradation. Probably generates substrates for RQC.</text>
</comment>
<accession>A0A1G9K249</accession>
<dbReference type="GO" id="GO:0006298">
    <property type="term" value="P:mismatch repair"/>
    <property type="evidence" value="ECO:0007669"/>
    <property type="project" value="InterPro"/>
</dbReference>
<dbReference type="CDD" id="cd03280">
    <property type="entry name" value="ABC_MutS2"/>
    <property type="match status" value="1"/>
</dbReference>
<keyword evidence="1 8" id="KW-0540">Nuclease</keyword>
<keyword evidence="3 8" id="KW-0547">Nucleotide-binding</keyword>
<comment type="subunit">
    <text evidence="8">Homodimer. Binds to stalled ribosomes, contacting rRNA.</text>
</comment>
<dbReference type="SMART" id="SM00534">
    <property type="entry name" value="MUTSac"/>
    <property type="match status" value="1"/>
</dbReference>
<feature type="coiled-coil region" evidence="9">
    <location>
        <begin position="516"/>
        <end position="582"/>
    </location>
</feature>
<dbReference type="InterPro" id="IPR002625">
    <property type="entry name" value="Smr_dom"/>
</dbReference>
<reference evidence="12 13" key="1">
    <citation type="submission" date="2016-10" db="EMBL/GenBank/DDBJ databases">
        <authorList>
            <person name="de Groot N.N."/>
        </authorList>
    </citation>
    <scope>NUCLEOTIDE SEQUENCE [LARGE SCALE GENOMIC DNA]</scope>
    <source>
        <strain evidence="12 13">SLAS-1</strain>
    </source>
</reference>
<organism evidence="12 13">
    <name type="scientific">Halarsenatibacter silvermanii</name>
    <dbReference type="NCBI Taxonomy" id="321763"/>
    <lineage>
        <taxon>Bacteria</taxon>
        <taxon>Bacillati</taxon>
        <taxon>Bacillota</taxon>
        <taxon>Clostridia</taxon>
        <taxon>Halanaerobiales</taxon>
        <taxon>Halarsenatibacteraceae</taxon>
        <taxon>Halarsenatibacter</taxon>
    </lineage>
</organism>
<evidence type="ECO:0000256" key="3">
    <source>
        <dbReference type="ARBA" id="ARBA00022741"/>
    </source>
</evidence>
<evidence type="ECO:0000256" key="6">
    <source>
        <dbReference type="ARBA" id="ARBA00022884"/>
    </source>
</evidence>
<feature type="region of interest" description="Disordered" evidence="10">
    <location>
        <begin position="635"/>
        <end position="654"/>
    </location>
</feature>
<evidence type="ECO:0000256" key="2">
    <source>
        <dbReference type="ARBA" id="ARBA00022730"/>
    </source>
</evidence>
<dbReference type="EC" id="3.1.-.-" evidence="8"/>
<keyword evidence="2 8" id="KW-0699">rRNA-binding</keyword>
<dbReference type="Gene3D" id="3.30.1370.110">
    <property type="match status" value="1"/>
</dbReference>
<dbReference type="Pfam" id="PF01713">
    <property type="entry name" value="Smr"/>
    <property type="match status" value="1"/>
</dbReference>
<dbReference type="FunFam" id="3.40.50.300:FF:000830">
    <property type="entry name" value="Endonuclease MutS2"/>
    <property type="match status" value="1"/>
</dbReference>
<dbReference type="SMART" id="SM00463">
    <property type="entry name" value="SMR"/>
    <property type="match status" value="1"/>
</dbReference>
<dbReference type="GO" id="GO:0140664">
    <property type="term" value="F:ATP-dependent DNA damage sensor activity"/>
    <property type="evidence" value="ECO:0007669"/>
    <property type="project" value="InterPro"/>
</dbReference>
<dbReference type="Pfam" id="PF00488">
    <property type="entry name" value="MutS_V"/>
    <property type="match status" value="1"/>
</dbReference>
<dbReference type="NCBIfam" id="TIGR01069">
    <property type="entry name" value="mutS2"/>
    <property type="match status" value="1"/>
</dbReference>
<dbReference type="EMBL" id="FNGO01000004">
    <property type="protein sequence ID" value="SDL43752.1"/>
    <property type="molecule type" value="Genomic_DNA"/>
</dbReference>
<feature type="domain" description="Smr" evidence="11">
    <location>
        <begin position="720"/>
        <end position="795"/>
    </location>
</feature>
<feature type="binding site" evidence="8">
    <location>
        <begin position="346"/>
        <end position="353"/>
    </location>
    <ligand>
        <name>ATP</name>
        <dbReference type="ChEBI" id="CHEBI:30616"/>
    </ligand>
</feature>
<keyword evidence="13" id="KW-1185">Reference proteome</keyword>
<keyword evidence="9" id="KW-0175">Coiled coil</keyword>
<dbReference type="InterPro" id="IPR000432">
    <property type="entry name" value="DNA_mismatch_repair_MutS_C"/>
</dbReference>
<gene>
    <name evidence="8" type="primary">mutS2</name>
    <name evidence="8" type="synonym">rqcU</name>
    <name evidence="12" type="ORF">SAMN04488692_104151</name>
</gene>
<feature type="coiled-coil region" evidence="9">
    <location>
        <begin position="161"/>
        <end position="195"/>
    </location>
</feature>
<dbReference type="GO" id="GO:0016887">
    <property type="term" value="F:ATP hydrolysis activity"/>
    <property type="evidence" value="ECO:0007669"/>
    <property type="project" value="InterPro"/>
</dbReference>
<comment type="function">
    <text evidence="8">Endonuclease that is involved in the suppression of homologous recombination and thus may have a key role in the control of bacterial genetic diversity.</text>
</comment>
<name>A0A1G9K249_9FIRM</name>
<proteinExistence type="inferred from homology"/>
<dbReference type="RefSeq" id="WP_234985484.1">
    <property type="nucleotide sequence ID" value="NZ_FNGO01000004.1"/>
</dbReference>
<sequence length="795" mass="89935">MALQKAHEQSLEMLEFSKIKDIVKDYAGTEPGQKRIDSLRPLKYRDEIERRLLEAEQASHILDEKGRPPLLAPENLEDLVMKANKELVLNPEEISSIDGVLRSSVNTADFFSDICTEQQESQSAESRLLEGPLQNYSEQLESLPGLRKEIDKVIDDKNEIKNTASSRLREIRKSMDRTEREIKNQLNRTIKKERDLLQDDVITRRENRYVVPVKQEHRNTFSGIIHGRSSSGMTVFMEPMAVVELNNKLRELRQQEEEEIHRILQELSFKIGQEAAVIRQNYRLLIKLDDCFARGGFMEDWDGTVPRINEKGIIDIKQGRHPLLGDEAVPIDIEVGDGFNTLVITGPNTGGKTVSLKTLGLFVVLTSAGVPLPAEDGSKISIFNNVFADIGDEQSIEQNLSTFSSHMNNIRTFLKQAGSESLVLLDEIGVGTDPREGAALAISILEEFKSRAAVSVATTHYSQLKSYAFTTENVENASVEFDVETLSPTYRLIMGIPGGSNAFEIALRLGLPERLIKEARSLLEKDELAVEEIIRELNEERQRFEELNSELEKKQARLDRREEELAAREKELEEKKQEIIEETRGKAKRDLKRLRTRSKEIISELKNSDFTDKRQVDKFETQLNLELKELKNYFSQDEKSTEKEPEADFSSGDKVKIKSVGKEGEIISIDEDDQKAEVQAGVMQITADLADLTPVREKSTAESNVKKYQVKKSDSISPSLDLRGDRYQEAQRKLRKYLDDAFLAGLNEVEVIHGKGSGALREAVREAADSHKHVKKYRGGKEGEGGMGVTIIKLQ</sequence>
<dbReference type="Gene3D" id="3.40.50.300">
    <property type="entry name" value="P-loop containing nucleotide triphosphate hydrolases"/>
    <property type="match status" value="1"/>
</dbReference>
<dbReference type="SUPFAM" id="SSF160443">
    <property type="entry name" value="SMR domain-like"/>
    <property type="match status" value="1"/>
</dbReference>
<evidence type="ECO:0000256" key="9">
    <source>
        <dbReference type="SAM" id="Coils"/>
    </source>
</evidence>
<dbReference type="GO" id="GO:0045910">
    <property type="term" value="P:negative regulation of DNA recombination"/>
    <property type="evidence" value="ECO:0007669"/>
    <property type="project" value="InterPro"/>
</dbReference>
<protein>
    <recommendedName>
        <fullName evidence="8">Endonuclease MutS2</fullName>
        <ecNumber evidence="8">3.1.-.-</ecNumber>
    </recommendedName>
    <alternativeName>
        <fullName evidence="8">Ribosome-associated protein quality control-upstream factor</fullName>
        <shortName evidence="8">RQC-upstream factor</shortName>
        <shortName evidence="8">RqcU</shortName>
        <ecNumber evidence="8">3.6.4.-</ecNumber>
    </alternativeName>
</protein>
<dbReference type="GO" id="GO:0043023">
    <property type="term" value="F:ribosomal large subunit binding"/>
    <property type="evidence" value="ECO:0007669"/>
    <property type="project" value="UniProtKB-UniRule"/>
</dbReference>
<keyword evidence="6 8" id="KW-0694">RNA-binding</keyword>
<keyword evidence="8" id="KW-0255">Endonuclease</keyword>
<dbReference type="PROSITE" id="PS50828">
    <property type="entry name" value="SMR"/>
    <property type="match status" value="1"/>
</dbReference>
<evidence type="ECO:0000256" key="1">
    <source>
        <dbReference type="ARBA" id="ARBA00022722"/>
    </source>
</evidence>
<dbReference type="AlphaFoldDB" id="A0A1G9K249"/>
<evidence type="ECO:0000259" key="11">
    <source>
        <dbReference type="PROSITE" id="PS50828"/>
    </source>
</evidence>
<dbReference type="GO" id="GO:0004519">
    <property type="term" value="F:endonuclease activity"/>
    <property type="evidence" value="ECO:0007669"/>
    <property type="project" value="UniProtKB-UniRule"/>
</dbReference>
<dbReference type="PIRSF" id="PIRSF005814">
    <property type="entry name" value="MutS_YshD"/>
    <property type="match status" value="1"/>
</dbReference>
<dbReference type="InterPro" id="IPR036063">
    <property type="entry name" value="Smr_dom_sf"/>
</dbReference>
<keyword evidence="5 8" id="KW-0067">ATP-binding</keyword>
<dbReference type="InterPro" id="IPR046893">
    <property type="entry name" value="MSSS"/>
</dbReference>
<dbReference type="GO" id="GO:0072344">
    <property type="term" value="P:rescue of stalled ribosome"/>
    <property type="evidence" value="ECO:0007669"/>
    <property type="project" value="UniProtKB-UniRule"/>
</dbReference>
<evidence type="ECO:0000313" key="13">
    <source>
        <dbReference type="Proteomes" id="UP000199476"/>
    </source>
</evidence>
<dbReference type="GO" id="GO:0030983">
    <property type="term" value="F:mismatched DNA binding"/>
    <property type="evidence" value="ECO:0007669"/>
    <property type="project" value="InterPro"/>
</dbReference>
<evidence type="ECO:0000256" key="10">
    <source>
        <dbReference type="SAM" id="MobiDB-lite"/>
    </source>
</evidence>
<dbReference type="InterPro" id="IPR036187">
    <property type="entry name" value="DNA_mismatch_repair_MutS_sf"/>
</dbReference>
<evidence type="ECO:0000256" key="8">
    <source>
        <dbReference type="HAMAP-Rule" id="MF_00092"/>
    </source>
</evidence>
<dbReference type="Proteomes" id="UP000199476">
    <property type="component" value="Unassembled WGS sequence"/>
</dbReference>
<dbReference type="SUPFAM" id="SSF52540">
    <property type="entry name" value="P-loop containing nucleoside triphosphate hydrolases"/>
    <property type="match status" value="1"/>
</dbReference>
<dbReference type="Pfam" id="PF20297">
    <property type="entry name" value="MSSS"/>
    <property type="match status" value="1"/>
</dbReference>
<dbReference type="PANTHER" id="PTHR48466">
    <property type="entry name" value="OS10G0509000 PROTEIN-RELATED"/>
    <property type="match status" value="1"/>
</dbReference>
<comment type="similarity">
    <text evidence="8">Belongs to the DNA mismatch repair MutS family. MutS2 subfamily.</text>
</comment>
<dbReference type="SMART" id="SM00533">
    <property type="entry name" value="MUTSd"/>
    <property type="match status" value="1"/>
</dbReference>
<evidence type="ECO:0000313" key="12">
    <source>
        <dbReference type="EMBL" id="SDL43752.1"/>
    </source>
</evidence>
<dbReference type="InterPro" id="IPR007696">
    <property type="entry name" value="DNA_mismatch_repair_MutS_core"/>
</dbReference>
<keyword evidence="7 8" id="KW-0238">DNA-binding</keyword>
<dbReference type="InterPro" id="IPR045076">
    <property type="entry name" value="MutS"/>
</dbReference>
<dbReference type="InterPro" id="IPR005747">
    <property type="entry name" value="MutS2"/>
</dbReference>
<dbReference type="EC" id="3.6.4.-" evidence="8"/>
<evidence type="ECO:0000256" key="7">
    <source>
        <dbReference type="ARBA" id="ARBA00023125"/>
    </source>
</evidence>
<dbReference type="STRING" id="321763.SAMN04488692_104151"/>
<evidence type="ECO:0000256" key="4">
    <source>
        <dbReference type="ARBA" id="ARBA00022801"/>
    </source>
</evidence>
<dbReference type="InterPro" id="IPR027417">
    <property type="entry name" value="P-loop_NTPase"/>
</dbReference>
<dbReference type="PANTHER" id="PTHR48466:SF2">
    <property type="entry name" value="OS10G0509000 PROTEIN"/>
    <property type="match status" value="1"/>
</dbReference>
<dbReference type="HAMAP" id="MF_00092">
    <property type="entry name" value="MutS2"/>
    <property type="match status" value="1"/>
</dbReference>
<evidence type="ECO:0000256" key="5">
    <source>
        <dbReference type="ARBA" id="ARBA00022840"/>
    </source>
</evidence>
<dbReference type="GO" id="GO:0019843">
    <property type="term" value="F:rRNA binding"/>
    <property type="evidence" value="ECO:0007669"/>
    <property type="project" value="UniProtKB-UniRule"/>
</dbReference>
<dbReference type="SUPFAM" id="SSF48334">
    <property type="entry name" value="DNA repair protein MutS, domain III"/>
    <property type="match status" value="1"/>
</dbReference>
<keyword evidence="4 8" id="KW-0378">Hydrolase</keyword>
<dbReference type="GO" id="GO:0005524">
    <property type="term" value="F:ATP binding"/>
    <property type="evidence" value="ECO:0007669"/>
    <property type="project" value="UniProtKB-UniRule"/>
</dbReference>